<protein>
    <recommendedName>
        <fullName evidence="4">Tetratricopeptide repeat protein</fullName>
    </recommendedName>
</protein>
<comment type="caution">
    <text evidence="2">The sequence shown here is derived from an EMBL/GenBank/DDBJ whole genome shotgun (WGS) entry which is preliminary data.</text>
</comment>
<organism evidence="2 3">
    <name type="scientific">Deinococcus detaillensis</name>
    <dbReference type="NCBI Taxonomy" id="2592048"/>
    <lineage>
        <taxon>Bacteria</taxon>
        <taxon>Thermotogati</taxon>
        <taxon>Deinococcota</taxon>
        <taxon>Deinococci</taxon>
        <taxon>Deinococcales</taxon>
        <taxon>Deinococcaceae</taxon>
        <taxon>Deinococcus</taxon>
    </lineage>
</organism>
<dbReference type="OrthoDB" id="61858at2"/>
<feature type="transmembrane region" description="Helical" evidence="1">
    <location>
        <begin position="12"/>
        <end position="30"/>
    </location>
</feature>
<sequence>MNLFGFLGHYPWLGYLSGALQLIFLVHAIITRRPTYWFFILLFGSYIGVLAYLFLEVLPGMRGNARRVSSTLQPALENLRPLESRIREVRERTEESDTLQNRADLAALLARAGREDEAQGVLEPLLTGIYADDPLVLLTSAELSMARRDPAAAAAHLKRVDLKTSASIRTRTLTLLAQAQAEQTLNGEAEATYQQALIGATSEEPRVRYAAFLIAQNRSADAKRELDILAKTEQRASRLYKGQEREWFSMAGKLRRELN</sequence>
<evidence type="ECO:0008006" key="4">
    <source>
        <dbReference type="Google" id="ProtNLM"/>
    </source>
</evidence>
<dbReference type="InterPro" id="IPR011990">
    <property type="entry name" value="TPR-like_helical_dom_sf"/>
</dbReference>
<proteinExistence type="predicted"/>
<keyword evidence="1" id="KW-0812">Transmembrane</keyword>
<evidence type="ECO:0000313" key="3">
    <source>
        <dbReference type="Proteomes" id="UP000316092"/>
    </source>
</evidence>
<dbReference type="PIRSF" id="PIRSF030959">
    <property type="entry name" value="UCP030959"/>
    <property type="match status" value="1"/>
</dbReference>
<name>A0A553UWV8_9DEIO</name>
<dbReference type="Proteomes" id="UP000316092">
    <property type="component" value="Unassembled WGS sequence"/>
</dbReference>
<dbReference type="InterPro" id="IPR014562">
    <property type="entry name" value="UCP030959_TPR_rpt-cont"/>
</dbReference>
<keyword evidence="1" id="KW-1133">Transmembrane helix</keyword>
<dbReference type="AlphaFoldDB" id="A0A553UWV8"/>
<keyword evidence="1" id="KW-0472">Membrane</keyword>
<accession>A0A553UWV8</accession>
<gene>
    <name evidence="2" type="ORF">FNU79_11105</name>
</gene>
<dbReference type="EMBL" id="VKDB01000011">
    <property type="protein sequence ID" value="TSA84501.1"/>
    <property type="molecule type" value="Genomic_DNA"/>
</dbReference>
<dbReference type="RefSeq" id="WP_143720912.1">
    <property type="nucleotide sequence ID" value="NZ_VKDB01000011.1"/>
</dbReference>
<feature type="transmembrane region" description="Helical" evidence="1">
    <location>
        <begin position="36"/>
        <end position="58"/>
    </location>
</feature>
<reference evidence="2 3" key="1">
    <citation type="submission" date="2019-07" db="EMBL/GenBank/DDBJ databases">
        <title>Deinococcus detaillus sp. nov., isolated from humus soil in Antarctica.</title>
        <authorList>
            <person name="Zhang K."/>
        </authorList>
    </citation>
    <scope>NUCLEOTIDE SEQUENCE [LARGE SCALE GENOMIC DNA]</scope>
    <source>
        <strain evidence="2 3">H1</strain>
    </source>
</reference>
<evidence type="ECO:0000256" key="1">
    <source>
        <dbReference type="SAM" id="Phobius"/>
    </source>
</evidence>
<evidence type="ECO:0000313" key="2">
    <source>
        <dbReference type="EMBL" id="TSA84501.1"/>
    </source>
</evidence>
<dbReference type="Gene3D" id="1.25.40.10">
    <property type="entry name" value="Tetratricopeptide repeat domain"/>
    <property type="match status" value="1"/>
</dbReference>
<keyword evidence="3" id="KW-1185">Reference proteome</keyword>